<gene>
    <name evidence="11" type="ORF">G2W53_025492</name>
</gene>
<accession>A0A834TF86</accession>
<dbReference type="GO" id="GO:0009873">
    <property type="term" value="P:ethylene-activated signaling pathway"/>
    <property type="evidence" value="ECO:0007669"/>
    <property type="project" value="UniProtKB-KW"/>
</dbReference>
<evidence type="ECO:0000259" key="10">
    <source>
        <dbReference type="PROSITE" id="PS51032"/>
    </source>
</evidence>
<feature type="compositionally biased region" description="Basic and acidic residues" evidence="9">
    <location>
        <begin position="42"/>
        <end position="52"/>
    </location>
</feature>
<dbReference type="PRINTS" id="PR00367">
    <property type="entry name" value="ETHRSPELEMNT"/>
</dbReference>
<evidence type="ECO:0000256" key="6">
    <source>
        <dbReference type="ARBA" id="ARBA00023163"/>
    </source>
</evidence>
<reference evidence="11" key="1">
    <citation type="submission" date="2020-09" db="EMBL/GenBank/DDBJ databases">
        <title>Genome-Enabled Discovery of Anthraquinone Biosynthesis in Senna tora.</title>
        <authorList>
            <person name="Kang S.-H."/>
            <person name="Pandey R.P."/>
            <person name="Lee C.-M."/>
            <person name="Sim J.-S."/>
            <person name="Jeong J.-T."/>
            <person name="Choi B.-S."/>
            <person name="Jung M."/>
            <person name="Ginzburg D."/>
            <person name="Zhao K."/>
            <person name="Won S.Y."/>
            <person name="Oh T.-J."/>
            <person name="Yu Y."/>
            <person name="Kim N.-H."/>
            <person name="Lee O.R."/>
            <person name="Lee T.-H."/>
            <person name="Bashyal P."/>
            <person name="Kim T.-S."/>
            <person name="Lee W.-H."/>
            <person name="Kawkins C."/>
            <person name="Kim C.-K."/>
            <person name="Kim J.S."/>
            <person name="Ahn B.O."/>
            <person name="Rhee S.Y."/>
            <person name="Sohng J.K."/>
        </authorList>
    </citation>
    <scope>NUCLEOTIDE SEQUENCE</scope>
    <source>
        <tissue evidence="11">Leaf</tissue>
    </source>
</reference>
<evidence type="ECO:0000256" key="2">
    <source>
        <dbReference type="ARBA" id="ARBA00022745"/>
    </source>
</evidence>
<sequence>MLEDEKLSVSVLKRKKHASVPNDALEDDDLDYGAAGEVAVHGLEEGDAHDDGVGVGGEGEERDAPVQAVVFGEESGEDDHFLEGISDYEAIHVVRVIGEDEVEGEERDAQSSQLKPTVDMAKVDEFSSGLEMIREHLFGDFSSTESFLANLYPVKEEDQLFSDFDFSSCMFPFLETTELEEALDMEVLDCISKETTTSQEEETDYDNANNKPTSAREAERRGEEVNIRRYRGVRRRPWGKFAAEIRDPSRKGTRVWLGTFDSEIDAAKAYDCAAFRMRGQKAILNFPLEAGNQCDPKPNRCGRKRARHSNYSIEASSQPLLTEKA</sequence>
<keyword evidence="6" id="KW-0804">Transcription</keyword>
<feature type="region of interest" description="Disordered" evidence="9">
    <location>
        <begin position="41"/>
        <end position="60"/>
    </location>
</feature>
<dbReference type="CDD" id="cd00018">
    <property type="entry name" value="AP2"/>
    <property type="match status" value="1"/>
</dbReference>
<dbReference type="InterPro" id="IPR036955">
    <property type="entry name" value="AP2/ERF_dom_sf"/>
</dbReference>
<feature type="region of interest" description="Disordered" evidence="9">
    <location>
        <begin position="195"/>
        <end position="223"/>
    </location>
</feature>
<keyword evidence="12" id="KW-1185">Reference proteome</keyword>
<evidence type="ECO:0000256" key="1">
    <source>
        <dbReference type="ARBA" id="ARBA00004123"/>
    </source>
</evidence>
<keyword evidence="5" id="KW-0010">Activator</keyword>
<organism evidence="11 12">
    <name type="scientific">Senna tora</name>
    <dbReference type="NCBI Taxonomy" id="362788"/>
    <lineage>
        <taxon>Eukaryota</taxon>
        <taxon>Viridiplantae</taxon>
        <taxon>Streptophyta</taxon>
        <taxon>Embryophyta</taxon>
        <taxon>Tracheophyta</taxon>
        <taxon>Spermatophyta</taxon>
        <taxon>Magnoliopsida</taxon>
        <taxon>eudicotyledons</taxon>
        <taxon>Gunneridae</taxon>
        <taxon>Pentapetalae</taxon>
        <taxon>rosids</taxon>
        <taxon>fabids</taxon>
        <taxon>Fabales</taxon>
        <taxon>Fabaceae</taxon>
        <taxon>Caesalpinioideae</taxon>
        <taxon>Cassia clade</taxon>
        <taxon>Senna</taxon>
    </lineage>
</organism>
<evidence type="ECO:0000256" key="3">
    <source>
        <dbReference type="ARBA" id="ARBA00023015"/>
    </source>
</evidence>
<comment type="similarity">
    <text evidence="8">Belongs to the AP2/ERF transcription factor family. ERF subfamily.</text>
</comment>
<dbReference type="InterPro" id="IPR044808">
    <property type="entry name" value="ERF_plant"/>
</dbReference>
<evidence type="ECO:0000256" key="7">
    <source>
        <dbReference type="ARBA" id="ARBA00023242"/>
    </source>
</evidence>
<dbReference type="SMART" id="SM00380">
    <property type="entry name" value="AP2"/>
    <property type="match status" value="1"/>
</dbReference>
<evidence type="ECO:0000256" key="5">
    <source>
        <dbReference type="ARBA" id="ARBA00023159"/>
    </source>
</evidence>
<name>A0A834TF86_9FABA</name>
<dbReference type="AlphaFoldDB" id="A0A834TF86"/>
<comment type="caution">
    <text evidence="11">The sequence shown here is derived from an EMBL/GenBank/DDBJ whole genome shotgun (WGS) entry which is preliminary data.</text>
</comment>
<keyword evidence="2" id="KW-0936">Ethylene signaling pathway</keyword>
<dbReference type="Pfam" id="PF00847">
    <property type="entry name" value="AP2"/>
    <property type="match status" value="1"/>
</dbReference>
<dbReference type="Proteomes" id="UP000634136">
    <property type="component" value="Unassembled WGS sequence"/>
</dbReference>
<dbReference type="GO" id="GO:0000976">
    <property type="term" value="F:transcription cis-regulatory region binding"/>
    <property type="evidence" value="ECO:0007669"/>
    <property type="project" value="UniProtKB-ARBA"/>
</dbReference>
<comment type="subcellular location">
    <subcellularLocation>
        <location evidence="1">Nucleus</location>
    </subcellularLocation>
</comment>
<feature type="region of interest" description="Disordered" evidence="9">
    <location>
        <begin position="299"/>
        <end position="325"/>
    </location>
</feature>
<dbReference type="Gene3D" id="3.30.730.10">
    <property type="entry name" value="AP2/ERF domain"/>
    <property type="match status" value="1"/>
</dbReference>
<keyword evidence="3" id="KW-0805">Transcription regulation</keyword>
<feature type="compositionally biased region" description="Polar residues" evidence="9">
    <location>
        <begin position="309"/>
        <end position="325"/>
    </location>
</feature>
<keyword evidence="4" id="KW-0238">DNA-binding</keyword>
<evidence type="ECO:0000256" key="9">
    <source>
        <dbReference type="SAM" id="MobiDB-lite"/>
    </source>
</evidence>
<feature type="compositionally biased region" description="Basic and acidic residues" evidence="9">
    <location>
        <begin position="214"/>
        <end position="223"/>
    </location>
</feature>
<dbReference type="InterPro" id="IPR001471">
    <property type="entry name" value="AP2/ERF_dom"/>
</dbReference>
<keyword evidence="7" id="KW-0539">Nucleus</keyword>
<dbReference type="GO" id="GO:0005634">
    <property type="term" value="C:nucleus"/>
    <property type="evidence" value="ECO:0007669"/>
    <property type="project" value="UniProtKB-SubCell"/>
</dbReference>
<dbReference type="GO" id="GO:0003700">
    <property type="term" value="F:DNA-binding transcription factor activity"/>
    <property type="evidence" value="ECO:0007669"/>
    <property type="project" value="InterPro"/>
</dbReference>
<evidence type="ECO:0000256" key="4">
    <source>
        <dbReference type="ARBA" id="ARBA00023125"/>
    </source>
</evidence>
<dbReference type="PANTHER" id="PTHR31190:SF499">
    <property type="entry name" value="ETHYLENE-RESPONSIVE TRANSCRIPTION FACTOR ERF105"/>
    <property type="match status" value="1"/>
</dbReference>
<evidence type="ECO:0000313" key="11">
    <source>
        <dbReference type="EMBL" id="KAF7820037.1"/>
    </source>
</evidence>
<evidence type="ECO:0000256" key="8">
    <source>
        <dbReference type="ARBA" id="ARBA00024343"/>
    </source>
</evidence>
<dbReference type="GO" id="GO:0006950">
    <property type="term" value="P:response to stress"/>
    <property type="evidence" value="ECO:0007669"/>
    <property type="project" value="UniProtKB-ARBA"/>
</dbReference>
<dbReference type="OrthoDB" id="674504at2759"/>
<proteinExistence type="inferred from homology"/>
<dbReference type="PANTHER" id="PTHR31190">
    <property type="entry name" value="DNA-BINDING DOMAIN"/>
    <property type="match status" value="1"/>
</dbReference>
<dbReference type="PROSITE" id="PS51032">
    <property type="entry name" value="AP2_ERF"/>
    <property type="match status" value="1"/>
</dbReference>
<feature type="domain" description="AP2/ERF" evidence="10">
    <location>
        <begin position="229"/>
        <end position="287"/>
    </location>
</feature>
<dbReference type="EMBL" id="JAAIUW010000008">
    <property type="protein sequence ID" value="KAF7820037.1"/>
    <property type="molecule type" value="Genomic_DNA"/>
</dbReference>
<dbReference type="InterPro" id="IPR016177">
    <property type="entry name" value="DNA-bd_dom_sf"/>
</dbReference>
<evidence type="ECO:0000313" key="12">
    <source>
        <dbReference type="Proteomes" id="UP000634136"/>
    </source>
</evidence>
<dbReference type="FunFam" id="3.30.730.10:FF:000001">
    <property type="entry name" value="Ethylene-responsive transcription factor 2"/>
    <property type="match status" value="1"/>
</dbReference>
<protein>
    <submittedName>
        <fullName evidence="11">Ethylene-responsive transcription factor ERF106</fullName>
    </submittedName>
</protein>
<dbReference type="SUPFAM" id="SSF54171">
    <property type="entry name" value="DNA-binding domain"/>
    <property type="match status" value="1"/>
</dbReference>